<protein>
    <recommendedName>
        <fullName evidence="3">DNA-binding protein</fullName>
    </recommendedName>
</protein>
<accession>A0A2S9H4L3</accession>
<evidence type="ECO:0000313" key="1">
    <source>
        <dbReference type="EMBL" id="PRC94924.1"/>
    </source>
</evidence>
<organism evidence="1 2">
    <name type="scientific">Solimicrobium silvestre</name>
    <dbReference type="NCBI Taxonomy" id="2099400"/>
    <lineage>
        <taxon>Bacteria</taxon>
        <taxon>Pseudomonadati</taxon>
        <taxon>Pseudomonadota</taxon>
        <taxon>Betaproteobacteria</taxon>
        <taxon>Burkholderiales</taxon>
        <taxon>Oxalobacteraceae</taxon>
        <taxon>Solimicrobium</taxon>
    </lineage>
</organism>
<keyword evidence="2" id="KW-1185">Reference proteome</keyword>
<proteinExistence type="predicted"/>
<reference evidence="1 2" key="1">
    <citation type="submission" date="2018-02" db="EMBL/GenBank/DDBJ databases">
        <title>Solimicrobium silvestre gen. nov., sp. nov., isolated from alpine forest soil.</title>
        <authorList>
            <person name="Margesin R."/>
            <person name="Albuquerque L."/>
            <person name="Zhang D.-C."/>
            <person name="Froufe H.J.C."/>
            <person name="Severino R."/>
            <person name="Roxo I."/>
            <person name="Egas C."/>
            <person name="Da Costa M.S."/>
        </authorList>
    </citation>
    <scope>NUCLEOTIDE SEQUENCE [LARGE SCALE GENOMIC DNA]</scope>
    <source>
        <strain evidence="1 2">S20-91</strain>
    </source>
</reference>
<dbReference type="EMBL" id="PUGF01000001">
    <property type="protein sequence ID" value="PRC94924.1"/>
    <property type="molecule type" value="Genomic_DNA"/>
</dbReference>
<dbReference type="RefSeq" id="WP_105529838.1">
    <property type="nucleotide sequence ID" value="NZ_PUGF01000001.1"/>
</dbReference>
<dbReference type="OrthoDB" id="7860618at2"/>
<evidence type="ECO:0008006" key="3">
    <source>
        <dbReference type="Google" id="ProtNLM"/>
    </source>
</evidence>
<dbReference type="Proteomes" id="UP000237839">
    <property type="component" value="Unassembled WGS sequence"/>
</dbReference>
<dbReference type="AlphaFoldDB" id="A0A2S9H4L3"/>
<gene>
    <name evidence="1" type="ORF">S2091_0119</name>
</gene>
<sequence>MDYDFTLKFKLPDTNTDADAILEKLGAAGCDDALVGLGIPGRIALDFTRNANSAQAAILSALADVKLAIPDAKLLEVGPDFVGITDVAEVIGVSRQNIRKLMVTNAATFPAAVHDGSASIWHLALVLQWLQARGSYQIAQNVFDVSRMAMQVNIAKEAQLLSADLGKNLRELIA</sequence>
<comment type="caution">
    <text evidence="1">The sequence shown here is derived from an EMBL/GenBank/DDBJ whole genome shotgun (WGS) entry which is preliminary data.</text>
</comment>
<name>A0A2S9H4L3_9BURK</name>
<evidence type="ECO:0000313" key="2">
    <source>
        <dbReference type="Proteomes" id="UP000237839"/>
    </source>
</evidence>